<gene>
    <name evidence="2" type="ORF">FHG66_20735</name>
</gene>
<dbReference type="EMBL" id="VDFU01000059">
    <property type="protein sequence ID" value="TNC44162.1"/>
    <property type="molecule type" value="Genomic_DNA"/>
</dbReference>
<keyword evidence="3" id="KW-1185">Reference proteome</keyword>
<evidence type="ECO:0000256" key="1">
    <source>
        <dbReference type="SAM" id="SignalP"/>
    </source>
</evidence>
<dbReference type="AlphaFoldDB" id="A0A5C4MJJ8"/>
<feature type="chain" id="PRO_5022937799" evidence="1">
    <location>
        <begin position="20"/>
        <end position="124"/>
    </location>
</feature>
<sequence length="124" mass="13298">MSRLPITLAFVLWPALSSAGADLTYGVALDGGRAASELRLTRCEAACSAQVLYTNRFLRGSAFTRQFLLDLDGIHVGITIIDGEGEAAERFSVTPPPGFFVEPAELFVEENSTGVITLYPSPMS</sequence>
<feature type="signal peptide" evidence="1">
    <location>
        <begin position="1"/>
        <end position="19"/>
    </location>
</feature>
<organism evidence="2 3">
    <name type="scientific">Rubellimicrobium rubrum</name>
    <dbReference type="NCBI Taxonomy" id="2585369"/>
    <lineage>
        <taxon>Bacteria</taxon>
        <taxon>Pseudomonadati</taxon>
        <taxon>Pseudomonadota</taxon>
        <taxon>Alphaproteobacteria</taxon>
        <taxon>Rhodobacterales</taxon>
        <taxon>Roseobacteraceae</taxon>
        <taxon>Rubellimicrobium</taxon>
    </lineage>
</organism>
<dbReference type="OrthoDB" id="9845948at2"/>
<evidence type="ECO:0000313" key="3">
    <source>
        <dbReference type="Proteomes" id="UP000305887"/>
    </source>
</evidence>
<name>A0A5C4MJJ8_9RHOB</name>
<keyword evidence="1" id="KW-0732">Signal</keyword>
<comment type="caution">
    <text evidence="2">The sequence shown here is derived from an EMBL/GenBank/DDBJ whole genome shotgun (WGS) entry which is preliminary data.</text>
</comment>
<proteinExistence type="predicted"/>
<dbReference type="RefSeq" id="WP_139079053.1">
    <property type="nucleotide sequence ID" value="NZ_VDFU01000059.1"/>
</dbReference>
<evidence type="ECO:0000313" key="2">
    <source>
        <dbReference type="EMBL" id="TNC44162.1"/>
    </source>
</evidence>
<reference evidence="2 3" key="1">
    <citation type="submission" date="2019-06" db="EMBL/GenBank/DDBJ databases">
        <title>YIM 131921 draft genome.</title>
        <authorList>
            <person name="Jiang L."/>
        </authorList>
    </citation>
    <scope>NUCLEOTIDE SEQUENCE [LARGE SCALE GENOMIC DNA]</scope>
    <source>
        <strain evidence="2 3">YIM 131921</strain>
    </source>
</reference>
<accession>A0A5C4MJJ8</accession>
<dbReference type="Proteomes" id="UP000305887">
    <property type="component" value="Unassembled WGS sequence"/>
</dbReference>
<protein>
    <submittedName>
        <fullName evidence="2">Uncharacterized protein</fullName>
    </submittedName>
</protein>